<dbReference type="SMART" id="SM00382">
    <property type="entry name" value="AAA"/>
    <property type="match status" value="1"/>
</dbReference>
<dbReference type="InterPro" id="IPR027417">
    <property type="entry name" value="P-loop_NTPase"/>
</dbReference>
<dbReference type="GO" id="GO:0016887">
    <property type="term" value="F:ATP hydrolysis activity"/>
    <property type="evidence" value="ECO:0007669"/>
    <property type="project" value="InterPro"/>
</dbReference>
<dbReference type="CDD" id="cd03219">
    <property type="entry name" value="ABC_Mj1267_LivG_branched"/>
    <property type="match status" value="1"/>
</dbReference>
<dbReference type="Proteomes" id="UP000462055">
    <property type="component" value="Unassembled WGS sequence"/>
</dbReference>
<gene>
    <name evidence="5" type="ORF">F8568_025130</name>
</gene>
<proteinExistence type="predicted"/>
<dbReference type="RefSeq" id="WP_151596144.1">
    <property type="nucleotide sequence ID" value="NZ_WBMS02000020.1"/>
</dbReference>
<dbReference type="AlphaFoldDB" id="A0A6I4MBI2"/>
<comment type="caution">
    <text evidence="5">The sequence shown here is derived from an EMBL/GenBank/DDBJ whole genome shotgun (WGS) entry which is preliminary data.</text>
</comment>
<evidence type="ECO:0000313" key="6">
    <source>
        <dbReference type="Proteomes" id="UP000462055"/>
    </source>
</evidence>
<keyword evidence="3 5" id="KW-0067">ATP-binding</keyword>
<dbReference type="InterPro" id="IPR003593">
    <property type="entry name" value="AAA+_ATPase"/>
</dbReference>
<sequence length="246" mass="26314">MAEETPLLRTSSVSKRFRGVVALADASIRLDEGEILGIIGPNGAGKTTLFNVIAGAMRPSSGTVTFRGRDITRLPANRRLRLGLARTFQLMKPFVSLTVYENVVVGATGSGLSKRRARARADEIVELLEMGPIASRPASAINAVQAKRLELARALSAEPVVVLLDEIFSGLRPDEVDDLAAHVRALPARGQTVMMIEHNLPAIRSVSERVLALSAGAVIREGRPVDVFADPEVVSSYLGKRSSTAP</sequence>
<reference evidence="5" key="1">
    <citation type="submission" date="2019-12" db="EMBL/GenBank/DDBJ databases">
        <title>Actinomadura physcomitrii sp. nov., a novel actinomycete isolated from moss [Physcomitrium sphaericum (Ludw) Fuernr].</title>
        <authorList>
            <person name="Zhuang X."/>
        </authorList>
    </citation>
    <scope>NUCLEOTIDE SEQUENCE [LARGE SCALE GENOMIC DNA]</scope>
    <source>
        <strain evidence="5">LD22</strain>
    </source>
</reference>
<dbReference type="Pfam" id="PF00005">
    <property type="entry name" value="ABC_tran"/>
    <property type="match status" value="1"/>
</dbReference>
<evidence type="ECO:0000256" key="1">
    <source>
        <dbReference type="ARBA" id="ARBA00022448"/>
    </source>
</evidence>
<dbReference type="PANTHER" id="PTHR45772">
    <property type="entry name" value="CONSERVED COMPONENT OF ABC TRANSPORTER FOR NATURAL AMINO ACIDS-RELATED"/>
    <property type="match status" value="1"/>
</dbReference>
<dbReference type="GO" id="GO:0005524">
    <property type="term" value="F:ATP binding"/>
    <property type="evidence" value="ECO:0007669"/>
    <property type="project" value="UniProtKB-KW"/>
</dbReference>
<name>A0A6I4MBI2_9ACTN</name>
<dbReference type="InterPro" id="IPR051120">
    <property type="entry name" value="ABC_AA/LPS_Transport"/>
</dbReference>
<dbReference type="PROSITE" id="PS50893">
    <property type="entry name" value="ABC_TRANSPORTER_2"/>
    <property type="match status" value="1"/>
</dbReference>
<keyword evidence="6" id="KW-1185">Reference proteome</keyword>
<dbReference type="Gene3D" id="3.40.50.300">
    <property type="entry name" value="P-loop containing nucleotide triphosphate hydrolases"/>
    <property type="match status" value="1"/>
</dbReference>
<feature type="domain" description="ABC transporter" evidence="4">
    <location>
        <begin position="8"/>
        <end position="240"/>
    </location>
</feature>
<evidence type="ECO:0000313" key="5">
    <source>
        <dbReference type="EMBL" id="MWA03608.1"/>
    </source>
</evidence>
<evidence type="ECO:0000259" key="4">
    <source>
        <dbReference type="PROSITE" id="PS50893"/>
    </source>
</evidence>
<keyword evidence="2" id="KW-0547">Nucleotide-binding</keyword>
<protein>
    <submittedName>
        <fullName evidence="5">ATP-binding cassette domain-containing protein</fullName>
    </submittedName>
</protein>
<dbReference type="EMBL" id="WBMS02000020">
    <property type="protein sequence ID" value="MWA03608.1"/>
    <property type="molecule type" value="Genomic_DNA"/>
</dbReference>
<dbReference type="GO" id="GO:0005886">
    <property type="term" value="C:plasma membrane"/>
    <property type="evidence" value="ECO:0007669"/>
    <property type="project" value="TreeGrafter"/>
</dbReference>
<accession>A0A6I4MBI2</accession>
<dbReference type="SUPFAM" id="SSF52540">
    <property type="entry name" value="P-loop containing nucleoside triphosphate hydrolases"/>
    <property type="match status" value="1"/>
</dbReference>
<evidence type="ECO:0000256" key="3">
    <source>
        <dbReference type="ARBA" id="ARBA00022840"/>
    </source>
</evidence>
<keyword evidence="1" id="KW-0813">Transport</keyword>
<evidence type="ECO:0000256" key="2">
    <source>
        <dbReference type="ARBA" id="ARBA00022741"/>
    </source>
</evidence>
<dbReference type="InterPro" id="IPR003439">
    <property type="entry name" value="ABC_transporter-like_ATP-bd"/>
</dbReference>
<organism evidence="5 6">
    <name type="scientific">Actinomadura physcomitrii</name>
    <dbReference type="NCBI Taxonomy" id="2650748"/>
    <lineage>
        <taxon>Bacteria</taxon>
        <taxon>Bacillati</taxon>
        <taxon>Actinomycetota</taxon>
        <taxon>Actinomycetes</taxon>
        <taxon>Streptosporangiales</taxon>
        <taxon>Thermomonosporaceae</taxon>
        <taxon>Actinomadura</taxon>
    </lineage>
</organism>